<dbReference type="CDD" id="cd00009">
    <property type="entry name" value="AAA"/>
    <property type="match status" value="1"/>
</dbReference>
<dbReference type="PANTHER" id="PTHR32039:SF7">
    <property type="entry name" value="COMPETENCE PROTEIN COMM"/>
    <property type="match status" value="1"/>
</dbReference>
<dbReference type="Proteomes" id="UP000886005">
    <property type="component" value="Unassembled WGS sequence"/>
</dbReference>
<name>A0A7V1LNU3_CALAY</name>
<dbReference type="EMBL" id="DRLD01000328">
    <property type="protein sequence ID" value="HED11366.1"/>
    <property type="molecule type" value="Genomic_DNA"/>
</dbReference>
<keyword evidence="3 5" id="KW-0067">ATP-binding</keyword>
<dbReference type="NCBIfam" id="TIGR00368">
    <property type="entry name" value="YifB family Mg chelatase-like AAA ATPase"/>
    <property type="match status" value="1"/>
</dbReference>
<evidence type="ECO:0000313" key="5">
    <source>
        <dbReference type="EMBL" id="HED11366.1"/>
    </source>
</evidence>
<dbReference type="PANTHER" id="PTHR32039">
    <property type="entry name" value="MAGNESIUM-CHELATASE SUBUNIT CHLI"/>
    <property type="match status" value="1"/>
</dbReference>
<sequence>MISKIYSAALMGIDAYVVEVETHMERNMPSFNIVGLPDNAVRESRERVVAAMKSSAYPYVHQRRITINLAPADIKKEGSSYDLPIAIGMLAAQGDVKNETILDNYILVGELALDGSVRPVHGALPIAITAGEKKFKGLILPDENAREASMGDPGLDVIPVGHLTDVVNFLNGRLQIAPYKSDFKKIFAHGGSSLLDFSDVKGQEHAKRALEVAAAGGHNIIMIGPPGSGKTMLAKRFATILPPLTLEESIEATKIHSVSGNLSADDGLITQRPFRAPHHTISDAALVGGGKYPRPGEVSLAHHGVLFLDELPEFKKNVLEVMRQPMEDGKVTIARAALSLTYPAKFMLVAAMNPCPCGYYGDSSRSCSCAPPQIQRYLARVSGPLLDRIDIHIDVPAVNFKQMSSDRTGETSAQIRERVQKARDIQLQRFKNEGHIYSNAHMQSREIRKYCKTGAEGMELLKTAITRLGLSARAYDRILKVARTIADLENSAEITAGHISEAIQYRALDRDIWQ</sequence>
<dbReference type="SMART" id="SM00382">
    <property type="entry name" value="AAA"/>
    <property type="match status" value="1"/>
</dbReference>
<dbReference type="GO" id="GO:0005524">
    <property type="term" value="F:ATP binding"/>
    <property type="evidence" value="ECO:0007669"/>
    <property type="project" value="UniProtKB-KW"/>
</dbReference>
<comment type="caution">
    <text evidence="5">The sequence shown here is derived from an EMBL/GenBank/DDBJ whole genome shotgun (WGS) entry which is preliminary data.</text>
</comment>
<dbReference type="Gene3D" id="3.40.50.300">
    <property type="entry name" value="P-loop containing nucleotide triphosphate hydrolases"/>
    <property type="match status" value="1"/>
</dbReference>
<reference evidence="5" key="1">
    <citation type="journal article" date="2020" name="mSystems">
        <title>Genome- and Community-Level Interaction Insights into Carbon Utilization and Element Cycling Functions of Hydrothermarchaeota in Hydrothermal Sediment.</title>
        <authorList>
            <person name="Zhou Z."/>
            <person name="Liu Y."/>
            <person name="Xu W."/>
            <person name="Pan J."/>
            <person name="Luo Z.H."/>
            <person name="Li M."/>
        </authorList>
    </citation>
    <scope>NUCLEOTIDE SEQUENCE [LARGE SCALE GENOMIC DNA]</scope>
    <source>
        <strain evidence="5">HyVt-456</strain>
    </source>
</reference>
<dbReference type="InterPro" id="IPR000523">
    <property type="entry name" value="Mg_chelatse_chII-like_cat_dom"/>
</dbReference>
<dbReference type="InterPro" id="IPR020568">
    <property type="entry name" value="Ribosomal_Su5_D2-typ_SF"/>
</dbReference>
<dbReference type="InterPro" id="IPR025158">
    <property type="entry name" value="Mg_chelat-rel_C"/>
</dbReference>
<evidence type="ECO:0000256" key="3">
    <source>
        <dbReference type="ARBA" id="ARBA00022840"/>
    </source>
</evidence>
<dbReference type="InterPro" id="IPR027417">
    <property type="entry name" value="P-loop_NTPase"/>
</dbReference>
<proteinExistence type="inferred from homology"/>
<dbReference type="PRINTS" id="PR01657">
    <property type="entry name" value="MCMFAMILY"/>
</dbReference>
<protein>
    <submittedName>
        <fullName evidence="5">ATP-binding protein</fullName>
    </submittedName>
</protein>
<dbReference type="InterPro" id="IPR004482">
    <property type="entry name" value="Mg_chelat-rel"/>
</dbReference>
<dbReference type="Gene3D" id="3.30.230.10">
    <property type="match status" value="1"/>
</dbReference>
<dbReference type="Pfam" id="PF13335">
    <property type="entry name" value="Mg_chelatase_C"/>
    <property type="match status" value="1"/>
</dbReference>
<accession>A0A7V1LNU3</accession>
<gene>
    <name evidence="5" type="ORF">ENJ10_11810</name>
</gene>
<dbReference type="Pfam" id="PF01078">
    <property type="entry name" value="Mg_chelatase"/>
    <property type="match status" value="1"/>
</dbReference>
<dbReference type="InterPro" id="IPR014721">
    <property type="entry name" value="Ribsml_uS5_D2-typ_fold_subgr"/>
</dbReference>
<dbReference type="InterPro" id="IPR045006">
    <property type="entry name" value="CHLI-like"/>
</dbReference>
<dbReference type="Pfam" id="PF13541">
    <property type="entry name" value="ChlI"/>
    <property type="match status" value="1"/>
</dbReference>
<evidence type="ECO:0000256" key="1">
    <source>
        <dbReference type="ARBA" id="ARBA00006354"/>
    </source>
</evidence>
<organism evidence="5">
    <name type="scientific">Caldithrix abyssi</name>
    <dbReference type="NCBI Taxonomy" id="187145"/>
    <lineage>
        <taxon>Bacteria</taxon>
        <taxon>Pseudomonadati</taxon>
        <taxon>Calditrichota</taxon>
        <taxon>Calditrichia</taxon>
        <taxon>Calditrichales</taxon>
        <taxon>Calditrichaceae</taxon>
        <taxon>Caldithrix</taxon>
    </lineage>
</organism>
<dbReference type="GO" id="GO:0003677">
    <property type="term" value="F:DNA binding"/>
    <property type="evidence" value="ECO:0007669"/>
    <property type="project" value="InterPro"/>
</dbReference>
<dbReference type="InterPro" id="IPR001208">
    <property type="entry name" value="MCM_dom"/>
</dbReference>
<dbReference type="SUPFAM" id="SSF52540">
    <property type="entry name" value="P-loop containing nucleoside triphosphate hydrolases"/>
    <property type="match status" value="1"/>
</dbReference>
<dbReference type="SUPFAM" id="SSF54211">
    <property type="entry name" value="Ribosomal protein S5 domain 2-like"/>
    <property type="match status" value="1"/>
</dbReference>
<evidence type="ECO:0000256" key="2">
    <source>
        <dbReference type="ARBA" id="ARBA00022741"/>
    </source>
</evidence>
<keyword evidence="2" id="KW-0547">Nucleotide-binding</keyword>
<comment type="similarity">
    <text evidence="1">Belongs to the Mg-chelatase subunits D/I family. ComM subfamily.</text>
</comment>
<evidence type="ECO:0000259" key="4">
    <source>
        <dbReference type="SMART" id="SM00382"/>
    </source>
</evidence>
<dbReference type="AlphaFoldDB" id="A0A7V1LNU3"/>
<dbReference type="InterPro" id="IPR003593">
    <property type="entry name" value="AAA+_ATPase"/>
</dbReference>
<feature type="domain" description="AAA+ ATPase" evidence="4">
    <location>
        <begin position="216"/>
        <end position="399"/>
    </location>
</feature>